<dbReference type="eggNOG" id="COG3236">
    <property type="taxonomic scope" value="Bacteria"/>
</dbReference>
<evidence type="ECO:0000313" key="5">
    <source>
        <dbReference type="Proteomes" id="UP000004095"/>
    </source>
</evidence>
<dbReference type="CDD" id="cd15457">
    <property type="entry name" value="NADAR"/>
    <property type="match status" value="1"/>
</dbReference>
<dbReference type="GO" id="GO:0016787">
    <property type="term" value="F:hydrolase activity"/>
    <property type="evidence" value="ECO:0007669"/>
    <property type="project" value="UniProtKB-KW"/>
</dbReference>
<dbReference type="Gene3D" id="1.10.357.40">
    <property type="entry name" value="YbiA-like"/>
    <property type="match status" value="1"/>
</dbReference>
<name>A2A058_MICM2</name>
<feature type="domain" description="NADAR" evidence="3">
    <location>
        <begin position="106"/>
        <end position="244"/>
    </location>
</feature>
<comment type="catalytic activity">
    <reaction evidence="1">
        <text>5-amino-6-(5-phospho-D-ribosylamino)uracil + H2O = 5,6-diaminouracil + D-ribose 5-phosphate</text>
        <dbReference type="Rhea" id="RHEA:55020"/>
        <dbReference type="ChEBI" id="CHEBI:15377"/>
        <dbReference type="ChEBI" id="CHEBI:46252"/>
        <dbReference type="ChEBI" id="CHEBI:58453"/>
        <dbReference type="ChEBI" id="CHEBI:78346"/>
    </reaction>
</comment>
<dbReference type="EMBL" id="AAWS01000092">
    <property type="protein sequence ID" value="EAY23973.1"/>
    <property type="molecule type" value="Genomic_DNA"/>
</dbReference>
<dbReference type="Pfam" id="PF08719">
    <property type="entry name" value="NADAR"/>
    <property type="match status" value="1"/>
</dbReference>
<comment type="catalytic activity">
    <reaction evidence="2">
        <text>2,5-diamino-6-hydroxy-4-(5-phosphoribosylamino)-pyrimidine + H2O = 2,5,6-triamino-4-hydroxypyrimidine + D-ribose 5-phosphate</text>
        <dbReference type="Rhea" id="RHEA:23436"/>
        <dbReference type="ChEBI" id="CHEBI:15377"/>
        <dbReference type="ChEBI" id="CHEBI:58614"/>
        <dbReference type="ChEBI" id="CHEBI:78346"/>
        <dbReference type="ChEBI" id="CHEBI:137796"/>
    </reaction>
</comment>
<comment type="caution">
    <text evidence="4">The sequence shown here is derived from an EMBL/GenBank/DDBJ whole genome shotgun (WGS) entry which is preliminary data.</text>
</comment>
<dbReference type="InterPro" id="IPR037238">
    <property type="entry name" value="YbiA-like_sf"/>
</dbReference>
<dbReference type="NCBIfam" id="TIGR02464">
    <property type="entry name" value="ribofla_fusion"/>
    <property type="match status" value="1"/>
</dbReference>
<keyword evidence="5" id="KW-1185">Reference proteome</keyword>
<reference evidence="4 5" key="1">
    <citation type="submission" date="2007-01" db="EMBL/GenBank/DDBJ databases">
        <authorList>
            <person name="Haygood M."/>
            <person name="Podell S."/>
            <person name="Anderson C."/>
            <person name="Hopkinson B."/>
            <person name="Roe K."/>
            <person name="Barbeau K."/>
            <person name="Gaasterland T."/>
            <person name="Ferriera S."/>
            <person name="Johnson J."/>
            <person name="Kravitz S."/>
            <person name="Beeson K."/>
            <person name="Sutton G."/>
            <person name="Rogers Y.-H."/>
            <person name="Friedman R."/>
            <person name="Frazier M."/>
            <person name="Venter J.C."/>
        </authorList>
    </citation>
    <scope>NUCLEOTIDE SEQUENCE [LARGE SCALE GENOMIC DNA]</scope>
    <source>
        <strain evidence="4 5">ATCC 23134</strain>
    </source>
</reference>
<dbReference type="SUPFAM" id="SSF143990">
    <property type="entry name" value="YbiA-like"/>
    <property type="match status" value="1"/>
</dbReference>
<keyword evidence="4" id="KW-0378">Hydrolase</keyword>
<dbReference type="Proteomes" id="UP000004095">
    <property type="component" value="Unassembled WGS sequence"/>
</dbReference>
<protein>
    <submittedName>
        <fullName evidence="4">GTP cyclohydrolase II</fullName>
    </submittedName>
</protein>
<sequence length="244" mass="28293">MILPHTTFINQAPLFLQVLVHYDQGYLAPFEFELPPLEEFRIDLGNQPEDDYLSIELMNKAVFEEKILPRQVLRTHYLLNHWQVSVLKDQVVEDCESTFDFSQAIYFYAKEEAYGELSNFADFGIEINGLFYPTIEHYYQAQKFDAPAYCEKIRLASTPKEAAELGKTRELPLKSNWDQIKSDIMWQAVQVKCNTHPSIAQILRDTGDVLLIENSPYDEYWGIGRAGKGHNHLGTLLMRARKQL</sequence>
<organism evidence="4 5">
    <name type="scientific">Microscilla marina ATCC 23134</name>
    <dbReference type="NCBI Taxonomy" id="313606"/>
    <lineage>
        <taxon>Bacteria</taxon>
        <taxon>Pseudomonadati</taxon>
        <taxon>Bacteroidota</taxon>
        <taxon>Cytophagia</taxon>
        <taxon>Cytophagales</taxon>
        <taxon>Microscillaceae</taxon>
        <taxon>Microscilla</taxon>
    </lineage>
</organism>
<evidence type="ECO:0000256" key="2">
    <source>
        <dbReference type="ARBA" id="ARBA00000751"/>
    </source>
</evidence>
<dbReference type="InterPro" id="IPR012816">
    <property type="entry name" value="NADAR"/>
</dbReference>
<proteinExistence type="predicted"/>
<dbReference type="AlphaFoldDB" id="A2A058"/>
<evidence type="ECO:0000259" key="3">
    <source>
        <dbReference type="Pfam" id="PF08719"/>
    </source>
</evidence>
<evidence type="ECO:0000256" key="1">
    <source>
        <dbReference type="ARBA" id="ARBA00000022"/>
    </source>
</evidence>
<gene>
    <name evidence="4" type="ORF">M23134_01807</name>
</gene>
<dbReference type="RefSeq" id="WP_002705749.1">
    <property type="nucleotide sequence ID" value="NZ_AAWS01000092.1"/>
</dbReference>
<evidence type="ECO:0000313" key="4">
    <source>
        <dbReference type="EMBL" id="EAY23973.1"/>
    </source>
</evidence>
<accession>A2A058</accession>